<evidence type="ECO:0000259" key="6">
    <source>
        <dbReference type="PROSITE" id="PS50057"/>
    </source>
</evidence>
<dbReference type="InterPro" id="IPR047176">
    <property type="entry name" value="FRMD4A/B"/>
</dbReference>
<dbReference type="Proteomes" id="UP001209878">
    <property type="component" value="Unassembled WGS sequence"/>
</dbReference>
<keyword evidence="3 4" id="KW-0175">Coiled coil</keyword>
<dbReference type="InterPro" id="IPR035963">
    <property type="entry name" value="FERM_2"/>
</dbReference>
<dbReference type="SUPFAM" id="SSF47031">
    <property type="entry name" value="Second domain of FERM"/>
    <property type="match status" value="1"/>
</dbReference>
<evidence type="ECO:0000256" key="4">
    <source>
        <dbReference type="SAM" id="Coils"/>
    </source>
</evidence>
<dbReference type="AlphaFoldDB" id="A0AAD9KTE4"/>
<dbReference type="InterPro" id="IPR019747">
    <property type="entry name" value="FERM_CS"/>
</dbReference>
<feature type="region of interest" description="Disordered" evidence="5">
    <location>
        <begin position="662"/>
        <end position="687"/>
    </location>
</feature>
<dbReference type="InterPro" id="IPR041785">
    <property type="entry name" value="FRMD4A/B_FERM_C"/>
</dbReference>
<keyword evidence="2" id="KW-0963">Cytoplasm</keyword>
<dbReference type="InterPro" id="IPR000299">
    <property type="entry name" value="FERM_domain"/>
</dbReference>
<feature type="region of interest" description="Disordered" evidence="5">
    <location>
        <begin position="549"/>
        <end position="570"/>
    </location>
</feature>
<dbReference type="PANTHER" id="PTHR46079">
    <property type="entry name" value="FERM DOMAIN-CONTAINING PROTEIN 4"/>
    <property type="match status" value="1"/>
</dbReference>
<accession>A0AAD9KTE4</accession>
<dbReference type="PRINTS" id="PR00935">
    <property type="entry name" value="BAND41"/>
</dbReference>
<feature type="coiled-coil region" evidence="4">
    <location>
        <begin position="383"/>
        <end position="410"/>
    </location>
</feature>
<dbReference type="SMART" id="SM00295">
    <property type="entry name" value="B41"/>
    <property type="match status" value="1"/>
</dbReference>
<feature type="region of interest" description="Disordered" evidence="5">
    <location>
        <begin position="596"/>
        <end position="636"/>
    </location>
</feature>
<dbReference type="Gene3D" id="1.20.80.10">
    <property type="match status" value="1"/>
</dbReference>
<dbReference type="SUPFAM" id="SSF50729">
    <property type="entry name" value="PH domain-like"/>
    <property type="match status" value="1"/>
</dbReference>
<sequence>MFEIVVSAFCFTFPFSGHHHWLQQDRRVLEHDFPRRTGPLVLYFAVRFFIETIAYLRDNATIELFFLQSKQAVYTGQIECDSDTAFELAAYALQSSDGNYTDDAAAKKCLKSLPLLPTSALQEHPSIEYCEEQVLGYYRSLTGQSRGVAIVNYMSIVENLPTYGIHYYEVKDKSSLPWWLGLGYQGISLYDYTDKKVPRRVFAWKQLENLYFRDKKFSIEVHDPKRIVHALSSFNLYEDAIHEPLEEFDDLSDAISDPTTQVSVSRRTFSPGNVNVHAWFAATPQLTKCIWSMAVSQHQFYLDRKQSKSQIPQMRSMTDIATELCRSTSSLQNSATSGGSGGISRSNSCHSLSVSVSLSTHPSRAELSVDDVEASRTAHKEMFAALKARRDLLEEAVRKKTEELKALCIKEGELTGKLPKEIPLAPGEPMPQVRKRVRTGFTLSPQIINHAANNEENLSKLELEFDVQDKIVKAAHQLAQDKTVAKSVRKKRKQSYHRAVQKLKDLEKTLNDYRRYAGKTPVALRGSVEDLSDDSRDYLEEADPLCLSPVDSPATQHHAPQEHRRYGNHQDEAQVKIIASPKVEVVEMQQVGSSHCALSSTSHGSTPHPGSPCMHHSRSAAVMSRGSTPSPSQPRRYLKAAGYQPSAVYATKMPYRNQSFPTFTSQSSGQSEYDNVNGGVGGNRQGRSDQEVIHNFYNINTHSVSTYSSTDELKSESYDDYDESEHVGLGGRVPLKHGSFDSAYELRTCEGGCYDDYGSQTCYGGSLERNSSLRLSDLTPSKFGSKRESHTDYKDSPFQYVDMPSSGGDANISDYMARAYPHLQPEEYAGHNTHSGVPIIDGLVARTATNWMSDSSHEGAPCSAQFVVGGGSDCVAPPLMDSSNRSTVNGPNYVEVSKPFVMADYYKYSERLRKQRVSSQASSSAASDSPAHTPQRQPSPFTQRMVPAGGGYQNPPPYTAPTSPTSQQSSRSRPHSPYSSSSLSSHDGSYSSSSYKPSPYHQNAPKYSAAPHGLYQTYQSTAQNNPYHQHQQYAPRPPTKLDPNHSGLSHSKLNRYETEYCDSEGYPAMNGADGAWYKGRGTKSSTASTLV</sequence>
<dbReference type="CDD" id="cd14473">
    <property type="entry name" value="FERM_B-lobe"/>
    <property type="match status" value="1"/>
</dbReference>
<comment type="caution">
    <text evidence="7">The sequence shown here is derived from an EMBL/GenBank/DDBJ whole genome shotgun (WGS) entry which is preliminary data.</text>
</comment>
<dbReference type="PANTHER" id="PTHR46079:SF2">
    <property type="entry name" value="FERM DOMAIN-CONTAINING PROTEIN"/>
    <property type="match status" value="1"/>
</dbReference>
<feature type="region of interest" description="Disordered" evidence="5">
    <location>
        <begin position="916"/>
        <end position="1008"/>
    </location>
</feature>
<comment type="subcellular location">
    <subcellularLocation>
        <location evidence="1">Cytoplasm</location>
    </subcellularLocation>
</comment>
<dbReference type="Gene3D" id="2.30.29.30">
    <property type="entry name" value="Pleckstrin-homology domain (PH domain)/Phosphotyrosine-binding domain (PTB)"/>
    <property type="match status" value="1"/>
</dbReference>
<feature type="region of interest" description="Disordered" evidence="5">
    <location>
        <begin position="1027"/>
        <end position="1050"/>
    </location>
</feature>
<dbReference type="GO" id="GO:0005737">
    <property type="term" value="C:cytoplasm"/>
    <property type="evidence" value="ECO:0007669"/>
    <property type="project" value="UniProtKB-SubCell"/>
</dbReference>
<evidence type="ECO:0000256" key="1">
    <source>
        <dbReference type="ARBA" id="ARBA00004496"/>
    </source>
</evidence>
<feature type="compositionally biased region" description="Polar residues" evidence="5">
    <location>
        <begin position="932"/>
        <end position="942"/>
    </location>
</feature>
<feature type="compositionally biased region" description="Basic and acidic residues" evidence="5">
    <location>
        <begin position="559"/>
        <end position="570"/>
    </location>
</feature>
<dbReference type="CDD" id="cd13191">
    <property type="entry name" value="FERM_C_FRMD4A_FRMD4B"/>
    <property type="match status" value="1"/>
</dbReference>
<dbReference type="GO" id="GO:0090162">
    <property type="term" value="P:establishment of epithelial cell polarity"/>
    <property type="evidence" value="ECO:0007669"/>
    <property type="project" value="InterPro"/>
</dbReference>
<dbReference type="InterPro" id="IPR019749">
    <property type="entry name" value="Band_41_domain"/>
</dbReference>
<evidence type="ECO:0000313" key="8">
    <source>
        <dbReference type="Proteomes" id="UP001209878"/>
    </source>
</evidence>
<feature type="compositionally biased region" description="Basic and acidic residues" evidence="5">
    <location>
        <begin position="785"/>
        <end position="795"/>
    </location>
</feature>
<organism evidence="7 8">
    <name type="scientific">Ridgeia piscesae</name>
    <name type="common">Tubeworm</name>
    <dbReference type="NCBI Taxonomy" id="27915"/>
    <lineage>
        <taxon>Eukaryota</taxon>
        <taxon>Metazoa</taxon>
        <taxon>Spiralia</taxon>
        <taxon>Lophotrochozoa</taxon>
        <taxon>Annelida</taxon>
        <taxon>Polychaeta</taxon>
        <taxon>Sedentaria</taxon>
        <taxon>Canalipalpata</taxon>
        <taxon>Sabellida</taxon>
        <taxon>Siboglinidae</taxon>
        <taxon>Ridgeia</taxon>
    </lineage>
</organism>
<feature type="region of interest" description="Disordered" evidence="5">
    <location>
        <begin position="779"/>
        <end position="800"/>
    </location>
</feature>
<dbReference type="InterPro" id="IPR019748">
    <property type="entry name" value="FERM_central"/>
</dbReference>
<feature type="compositionally biased region" description="Polar residues" evidence="5">
    <location>
        <begin position="662"/>
        <end position="674"/>
    </location>
</feature>
<evidence type="ECO:0000256" key="5">
    <source>
        <dbReference type="SAM" id="MobiDB-lite"/>
    </source>
</evidence>
<name>A0AAD9KTE4_RIDPI</name>
<dbReference type="PROSITE" id="PS00661">
    <property type="entry name" value="FERM_2"/>
    <property type="match status" value="1"/>
</dbReference>
<dbReference type="InterPro" id="IPR018980">
    <property type="entry name" value="FERM_PH-like_C"/>
</dbReference>
<dbReference type="Pfam" id="PF11819">
    <property type="entry name" value="CUPID"/>
    <property type="match status" value="1"/>
</dbReference>
<feature type="compositionally biased region" description="Polar residues" evidence="5">
    <location>
        <begin position="596"/>
        <end position="605"/>
    </location>
</feature>
<feature type="compositionally biased region" description="Low complexity" evidence="5">
    <location>
        <begin position="960"/>
        <end position="1002"/>
    </location>
</feature>
<keyword evidence="8" id="KW-1185">Reference proteome</keyword>
<dbReference type="InterPro" id="IPR021774">
    <property type="entry name" value="CUPID"/>
</dbReference>
<evidence type="ECO:0000256" key="3">
    <source>
        <dbReference type="ARBA" id="ARBA00023054"/>
    </source>
</evidence>
<dbReference type="PROSITE" id="PS50057">
    <property type="entry name" value="FERM_3"/>
    <property type="match status" value="1"/>
</dbReference>
<feature type="domain" description="FERM" evidence="6">
    <location>
        <begin position="1"/>
        <end position="305"/>
    </location>
</feature>
<evidence type="ECO:0000256" key="2">
    <source>
        <dbReference type="ARBA" id="ARBA00022490"/>
    </source>
</evidence>
<dbReference type="Pfam" id="PF09380">
    <property type="entry name" value="FERM_C"/>
    <property type="match status" value="1"/>
</dbReference>
<dbReference type="Pfam" id="PF00373">
    <property type="entry name" value="FERM_M"/>
    <property type="match status" value="1"/>
</dbReference>
<reference evidence="7" key="1">
    <citation type="journal article" date="2023" name="Mol. Biol. Evol.">
        <title>Third-Generation Sequencing Reveals the Adaptive Role of the Epigenome in Three Deep-Sea Polychaetes.</title>
        <authorList>
            <person name="Perez M."/>
            <person name="Aroh O."/>
            <person name="Sun Y."/>
            <person name="Lan Y."/>
            <person name="Juniper S.K."/>
            <person name="Young C.R."/>
            <person name="Angers B."/>
            <person name="Qian P.Y."/>
        </authorList>
    </citation>
    <scope>NUCLEOTIDE SEQUENCE</scope>
    <source>
        <strain evidence="7">R07B-5</strain>
    </source>
</reference>
<dbReference type="SMART" id="SM01196">
    <property type="entry name" value="FERM_C"/>
    <property type="match status" value="1"/>
</dbReference>
<evidence type="ECO:0000313" key="7">
    <source>
        <dbReference type="EMBL" id="KAK2177333.1"/>
    </source>
</evidence>
<dbReference type="InterPro" id="IPR014352">
    <property type="entry name" value="FERM/acyl-CoA-bd_prot_sf"/>
</dbReference>
<feature type="compositionally biased region" description="Low complexity" evidence="5">
    <location>
        <begin position="918"/>
        <end position="931"/>
    </location>
</feature>
<gene>
    <name evidence="7" type="ORF">NP493_605g01000</name>
</gene>
<dbReference type="InterPro" id="IPR011993">
    <property type="entry name" value="PH-like_dom_sf"/>
</dbReference>
<protein>
    <recommendedName>
        <fullName evidence="6">FERM domain-containing protein</fullName>
    </recommendedName>
</protein>
<proteinExistence type="predicted"/>
<dbReference type="EMBL" id="JAODUO010000605">
    <property type="protein sequence ID" value="KAK2177333.1"/>
    <property type="molecule type" value="Genomic_DNA"/>
</dbReference>